<organism evidence="1 2">
    <name type="scientific">Nocardia aobensis</name>
    <dbReference type="NCBI Taxonomy" id="257277"/>
    <lineage>
        <taxon>Bacteria</taxon>
        <taxon>Bacillati</taxon>
        <taxon>Actinomycetota</taxon>
        <taxon>Actinomycetes</taxon>
        <taxon>Mycobacteriales</taxon>
        <taxon>Nocardiaceae</taxon>
        <taxon>Nocardia</taxon>
    </lineage>
</organism>
<dbReference type="Gene3D" id="3.40.50.1820">
    <property type="entry name" value="alpha/beta hydrolase"/>
    <property type="match status" value="1"/>
</dbReference>
<dbReference type="InterPro" id="IPR029058">
    <property type="entry name" value="AB_hydrolase_fold"/>
</dbReference>
<dbReference type="EMBL" id="JBIAMT010000009">
    <property type="protein sequence ID" value="MFF0501371.1"/>
    <property type="molecule type" value="Genomic_DNA"/>
</dbReference>
<sequence length="137" mass="14150">MISLDSPVRGMSGYGVLAEISALPGGPQALGSVLPAARDGAAGSAFIDEISAGGQPRPEVRYVTITSRADLVVAPEEARLPSAPNVSEVVVQDNCPQDQVFHGSVIYDDITLRLVLNALDPANAVAPVCHPVLPVVN</sequence>
<gene>
    <name evidence="1" type="ORF">ACFYU5_33595</name>
</gene>
<evidence type="ECO:0000313" key="2">
    <source>
        <dbReference type="Proteomes" id="UP001601442"/>
    </source>
</evidence>
<keyword evidence="2" id="KW-1185">Reference proteome</keyword>
<accession>A0ABW6PDX4</accession>
<dbReference type="RefSeq" id="WP_387401379.1">
    <property type="nucleotide sequence ID" value="NZ_JBIAMT010000009.1"/>
</dbReference>
<reference evidence="1 2" key="1">
    <citation type="submission" date="2024-10" db="EMBL/GenBank/DDBJ databases">
        <title>The Natural Products Discovery Center: Release of the First 8490 Sequenced Strains for Exploring Actinobacteria Biosynthetic Diversity.</title>
        <authorList>
            <person name="Kalkreuter E."/>
            <person name="Kautsar S.A."/>
            <person name="Yang D."/>
            <person name="Bader C.D."/>
            <person name="Teijaro C.N."/>
            <person name="Fluegel L."/>
            <person name="Davis C.M."/>
            <person name="Simpson J.R."/>
            <person name="Lauterbach L."/>
            <person name="Steele A.D."/>
            <person name="Gui C."/>
            <person name="Meng S."/>
            <person name="Li G."/>
            <person name="Viehrig K."/>
            <person name="Ye F."/>
            <person name="Su P."/>
            <person name="Kiefer A.F."/>
            <person name="Nichols A."/>
            <person name="Cepeda A.J."/>
            <person name="Yan W."/>
            <person name="Fan B."/>
            <person name="Jiang Y."/>
            <person name="Adhikari A."/>
            <person name="Zheng C.-J."/>
            <person name="Schuster L."/>
            <person name="Cowan T.M."/>
            <person name="Smanski M.J."/>
            <person name="Chevrette M.G."/>
            <person name="De Carvalho L.P.S."/>
            <person name="Shen B."/>
        </authorList>
    </citation>
    <scope>NUCLEOTIDE SEQUENCE [LARGE SCALE GENOMIC DNA]</scope>
    <source>
        <strain evidence="1 2">NPDC004119</strain>
    </source>
</reference>
<comment type="caution">
    <text evidence="1">The sequence shown here is derived from an EMBL/GenBank/DDBJ whole genome shotgun (WGS) entry which is preliminary data.</text>
</comment>
<name>A0ABW6PDX4_9NOCA</name>
<dbReference type="Proteomes" id="UP001601442">
    <property type="component" value="Unassembled WGS sequence"/>
</dbReference>
<evidence type="ECO:0000313" key="1">
    <source>
        <dbReference type="EMBL" id="MFF0501371.1"/>
    </source>
</evidence>
<protein>
    <submittedName>
        <fullName evidence="1">Lipase</fullName>
    </submittedName>
</protein>
<proteinExistence type="predicted"/>